<dbReference type="Proteomes" id="UP000256980">
    <property type="component" value="Unassembled WGS sequence"/>
</dbReference>
<dbReference type="EMBL" id="QRDV01000008">
    <property type="protein sequence ID" value="RED42680.1"/>
    <property type="molecule type" value="Genomic_DNA"/>
</dbReference>
<reference evidence="1 2" key="1">
    <citation type="submission" date="2018-07" db="EMBL/GenBank/DDBJ databases">
        <title>Genomic Encyclopedia of Type Strains, Phase III (KMG-III): the genomes of soil and plant-associated and newly described type strains.</title>
        <authorList>
            <person name="Whitman W."/>
        </authorList>
    </citation>
    <scope>NUCLEOTIDE SEQUENCE [LARGE SCALE GENOMIC DNA]</scope>
    <source>
        <strain evidence="1 2">CECT 7946</strain>
    </source>
</reference>
<keyword evidence="2" id="KW-1185">Reference proteome</keyword>
<protein>
    <submittedName>
        <fullName evidence="1">Uncharacterized protein</fullName>
    </submittedName>
</protein>
<organism evidence="1 2">
    <name type="scientific">Winogradskyella eximia</name>
    <dbReference type="NCBI Taxonomy" id="262006"/>
    <lineage>
        <taxon>Bacteria</taxon>
        <taxon>Pseudomonadati</taxon>
        <taxon>Bacteroidota</taxon>
        <taxon>Flavobacteriia</taxon>
        <taxon>Flavobacteriales</taxon>
        <taxon>Flavobacteriaceae</taxon>
        <taxon>Winogradskyella</taxon>
    </lineage>
</organism>
<accession>A0A3D9GZJ8</accession>
<name>A0A3D9GZJ8_9FLAO</name>
<comment type="caution">
    <text evidence="1">The sequence shown here is derived from an EMBL/GenBank/DDBJ whole genome shotgun (WGS) entry which is preliminary data.</text>
</comment>
<evidence type="ECO:0000313" key="2">
    <source>
        <dbReference type="Proteomes" id="UP000256980"/>
    </source>
</evidence>
<gene>
    <name evidence="1" type="ORF">DFQ10_10887</name>
</gene>
<proteinExistence type="predicted"/>
<dbReference type="AlphaFoldDB" id="A0A3D9GZJ8"/>
<evidence type="ECO:0000313" key="1">
    <source>
        <dbReference type="EMBL" id="RED42680.1"/>
    </source>
</evidence>
<dbReference type="RefSeq" id="WP_115818323.1">
    <property type="nucleotide sequence ID" value="NZ_QRDV01000008.1"/>
</dbReference>
<dbReference type="OrthoDB" id="1139253at2"/>
<sequence length="104" mass="11722">MKTNVEMNEKVKATFDSLESIGEVKVSPFFKEKVMHKIRNASEDIQAATYSWFTPKLQLATLVCVVVLNIMAFNNLQETTYDENVSSFAESYGLSTTTESTLLK</sequence>